<dbReference type="Proteomes" id="UP000799439">
    <property type="component" value="Unassembled WGS sequence"/>
</dbReference>
<feature type="region of interest" description="Disordered" evidence="1">
    <location>
        <begin position="126"/>
        <end position="153"/>
    </location>
</feature>
<comment type="caution">
    <text evidence="2">The sequence shown here is derived from an EMBL/GenBank/DDBJ whole genome shotgun (WGS) entry which is preliminary data.</text>
</comment>
<proteinExistence type="predicted"/>
<dbReference type="AlphaFoldDB" id="A0A9P4IZF8"/>
<accession>A0A9P4IZF8</accession>
<sequence length="242" mass="27040">MPQRHHSALSPPTYPPTHKALPATDNPTPPRSCNMHTSSATHKPFLTISYFSATVAPTTLTRGGWRGGGPGSLVSSTFTHRPLQDTELQPALRGQRGAVGGEIRPVPSRGAGEWWYRSGARATRDGSWRRARTGRDEKGRERDGRTEMCPRHGLGSPGRMWRREIRIEDVVEVRRWQGSRKGVSYGLEMRDGAGYIYVCYLCSIISTTHESRQPLCYAHHAVTLRLDVITFPPLSFDILPRV</sequence>
<keyword evidence="3" id="KW-1185">Reference proteome</keyword>
<organism evidence="2 3">
    <name type="scientific">Myriangium duriaei CBS 260.36</name>
    <dbReference type="NCBI Taxonomy" id="1168546"/>
    <lineage>
        <taxon>Eukaryota</taxon>
        <taxon>Fungi</taxon>
        <taxon>Dikarya</taxon>
        <taxon>Ascomycota</taxon>
        <taxon>Pezizomycotina</taxon>
        <taxon>Dothideomycetes</taxon>
        <taxon>Dothideomycetidae</taxon>
        <taxon>Myriangiales</taxon>
        <taxon>Myriangiaceae</taxon>
        <taxon>Myriangium</taxon>
    </lineage>
</organism>
<name>A0A9P4IZF8_9PEZI</name>
<feature type="region of interest" description="Disordered" evidence="1">
    <location>
        <begin position="1"/>
        <end position="38"/>
    </location>
</feature>
<protein>
    <submittedName>
        <fullName evidence="2">Uncharacterized protein</fullName>
    </submittedName>
</protein>
<gene>
    <name evidence="2" type="ORF">K461DRAFT_151754</name>
</gene>
<evidence type="ECO:0000256" key="1">
    <source>
        <dbReference type="SAM" id="MobiDB-lite"/>
    </source>
</evidence>
<evidence type="ECO:0000313" key="2">
    <source>
        <dbReference type="EMBL" id="KAF2152708.1"/>
    </source>
</evidence>
<feature type="compositionally biased region" description="Basic and acidic residues" evidence="1">
    <location>
        <begin position="126"/>
        <end position="150"/>
    </location>
</feature>
<reference evidence="2" key="1">
    <citation type="journal article" date="2020" name="Stud. Mycol.">
        <title>101 Dothideomycetes genomes: a test case for predicting lifestyles and emergence of pathogens.</title>
        <authorList>
            <person name="Haridas S."/>
            <person name="Albert R."/>
            <person name="Binder M."/>
            <person name="Bloem J."/>
            <person name="Labutti K."/>
            <person name="Salamov A."/>
            <person name="Andreopoulos B."/>
            <person name="Baker S."/>
            <person name="Barry K."/>
            <person name="Bills G."/>
            <person name="Bluhm B."/>
            <person name="Cannon C."/>
            <person name="Castanera R."/>
            <person name="Culley D."/>
            <person name="Daum C."/>
            <person name="Ezra D."/>
            <person name="Gonzalez J."/>
            <person name="Henrissat B."/>
            <person name="Kuo A."/>
            <person name="Liang C."/>
            <person name="Lipzen A."/>
            <person name="Lutzoni F."/>
            <person name="Magnuson J."/>
            <person name="Mondo S."/>
            <person name="Nolan M."/>
            <person name="Ohm R."/>
            <person name="Pangilinan J."/>
            <person name="Park H.-J."/>
            <person name="Ramirez L."/>
            <person name="Alfaro M."/>
            <person name="Sun H."/>
            <person name="Tritt A."/>
            <person name="Yoshinaga Y."/>
            <person name="Zwiers L.-H."/>
            <person name="Turgeon B."/>
            <person name="Goodwin S."/>
            <person name="Spatafora J."/>
            <person name="Crous P."/>
            <person name="Grigoriev I."/>
        </authorList>
    </citation>
    <scope>NUCLEOTIDE SEQUENCE</scope>
    <source>
        <strain evidence="2">CBS 260.36</strain>
    </source>
</reference>
<evidence type="ECO:0000313" key="3">
    <source>
        <dbReference type="Proteomes" id="UP000799439"/>
    </source>
</evidence>
<dbReference type="EMBL" id="ML996086">
    <property type="protein sequence ID" value="KAF2152708.1"/>
    <property type="molecule type" value="Genomic_DNA"/>
</dbReference>